<dbReference type="AlphaFoldDB" id="A0AAD5RJX9"/>
<dbReference type="GO" id="GO:0005730">
    <property type="term" value="C:nucleolus"/>
    <property type="evidence" value="ECO:0007669"/>
    <property type="project" value="UniProtKB-SubCell"/>
</dbReference>
<dbReference type="Proteomes" id="UP001201980">
    <property type="component" value="Unassembled WGS sequence"/>
</dbReference>
<evidence type="ECO:0000313" key="5">
    <source>
        <dbReference type="EMBL" id="KAJ2895917.1"/>
    </source>
</evidence>
<dbReference type="PANTHER" id="PTHR21686">
    <property type="entry name" value="DEOXYNUCLEOTIDYLTRANSFERASE TERMINAL-INTERACTING PROTEIN 2"/>
    <property type="match status" value="1"/>
</dbReference>
<evidence type="ECO:0000256" key="3">
    <source>
        <dbReference type="SAM" id="MobiDB-lite"/>
    </source>
</evidence>
<dbReference type="EMBL" id="JAKWBI020000367">
    <property type="protein sequence ID" value="KAJ2895917.1"/>
    <property type="molecule type" value="Genomic_DNA"/>
</dbReference>
<protein>
    <recommendedName>
        <fullName evidence="4">Fcf2 pre-rRNA processing C-terminal domain-containing protein</fullName>
    </recommendedName>
</protein>
<feature type="domain" description="Fcf2 pre-rRNA processing C-terminal" evidence="4">
    <location>
        <begin position="119"/>
        <end position="213"/>
    </location>
</feature>
<organism evidence="5 6">
    <name type="scientific">Zalerion maritima</name>
    <dbReference type="NCBI Taxonomy" id="339359"/>
    <lineage>
        <taxon>Eukaryota</taxon>
        <taxon>Fungi</taxon>
        <taxon>Dikarya</taxon>
        <taxon>Ascomycota</taxon>
        <taxon>Pezizomycotina</taxon>
        <taxon>Sordariomycetes</taxon>
        <taxon>Lulworthiomycetidae</taxon>
        <taxon>Lulworthiales</taxon>
        <taxon>Lulworthiaceae</taxon>
        <taxon>Zalerion</taxon>
    </lineage>
</organism>
<dbReference type="GO" id="GO:0003723">
    <property type="term" value="F:RNA binding"/>
    <property type="evidence" value="ECO:0007669"/>
    <property type="project" value="TreeGrafter"/>
</dbReference>
<comment type="caution">
    <text evidence="5">The sequence shown here is derived from an EMBL/GenBank/DDBJ whole genome shotgun (WGS) entry which is preliminary data.</text>
</comment>
<evidence type="ECO:0000313" key="6">
    <source>
        <dbReference type="Proteomes" id="UP001201980"/>
    </source>
</evidence>
<dbReference type="InterPro" id="IPR039883">
    <property type="entry name" value="Fcf2/DNTTIP2"/>
</dbReference>
<feature type="region of interest" description="Disordered" evidence="3">
    <location>
        <begin position="204"/>
        <end position="234"/>
    </location>
</feature>
<proteinExistence type="predicted"/>
<comment type="subcellular location">
    <subcellularLocation>
        <location evidence="1">Nucleus</location>
        <location evidence="1">Nucleolus</location>
    </subcellularLocation>
</comment>
<dbReference type="PANTHER" id="PTHR21686:SF12">
    <property type="entry name" value="DEOXYNUCLEOTIDYLTRANSFERASE TERMINAL-INTERACTING PROTEIN 2"/>
    <property type="match status" value="1"/>
</dbReference>
<keyword evidence="6" id="KW-1185">Reference proteome</keyword>
<evidence type="ECO:0000259" key="4">
    <source>
        <dbReference type="Pfam" id="PF08698"/>
    </source>
</evidence>
<evidence type="ECO:0000256" key="1">
    <source>
        <dbReference type="ARBA" id="ARBA00004604"/>
    </source>
</evidence>
<dbReference type="GO" id="GO:0006396">
    <property type="term" value="P:RNA processing"/>
    <property type="evidence" value="ECO:0007669"/>
    <property type="project" value="TreeGrafter"/>
</dbReference>
<evidence type="ECO:0000256" key="2">
    <source>
        <dbReference type="ARBA" id="ARBA00023242"/>
    </source>
</evidence>
<dbReference type="InterPro" id="IPR014810">
    <property type="entry name" value="Fcf2_C"/>
</dbReference>
<accession>A0AAD5RJX9</accession>
<sequence length="234" mass="26392">MTTSTGTTMALPEPTAKLCDITFDDIDANLDLIIQKYEGSYTRQVARTTKPTAVANKNVSKEVAKKAEAQQPKVVTQDTPEQIKAAIELQARGINPITGKREAIVMRTVGPKERKKKEQDTAGKGWFDMPKTVLTPEFRKDLQVISMRDALDSKRFYKKDNSSSQVPKYSQVGHIIEGSTEFHSGRLTKKERKRTLVEEVLAEEAASKKHKRKYQDIMAANNEDKALGRKKRRN</sequence>
<gene>
    <name evidence="5" type="ORF">MKZ38_006035</name>
</gene>
<dbReference type="Pfam" id="PF08698">
    <property type="entry name" value="Fcf2"/>
    <property type="match status" value="1"/>
</dbReference>
<keyword evidence="2" id="KW-0539">Nucleus</keyword>
<reference evidence="5" key="1">
    <citation type="submission" date="2022-07" db="EMBL/GenBank/DDBJ databases">
        <title>Draft genome sequence of Zalerion maritima ATCC 34329, a (micro)plastics degrading marine fungus.</title>
        <authorList>
            <person name="Paco A."/>
            <person name="Goncalves M.F.M."/>
            <person name="Rocha-Santos T.A.P."/>
            <person name="Alves A."/>
        </authorList>
    </citation>
    <scope>NUCLEOTIDE SEQUENCE</scope>
    <source>
        <strain evidence="5">ATCC 34329</strain>
    </source>
</reference>
<name>A0AAD5RJX9_9PEZI</name>